<dbReference type="AlphaFoldDB" id="A0AAE3EB46"/>
<name>A0AAE3EB46_9FIRM</name>
<comment type="caution">
    <text evidence="1">The sequence shown here is derived from an EMBL/GenBank/DDBJ whole genome shotgun (WGS) entry which is preliminary data.</text>
</comment>
<gene>
    <name evidence="1" type="ORF">LKD81_10710</name>
</gene>
<evidence type="ECO:0008006" key="3">
    <source>
        <dbReference type="Google" id="ProtNLM"/>
    </source>
</evidence>
<dbReference type="Proteomes" id="UP001198182">
    <property type="component" value="Unassembled WGS sequence"/>
</dbReference>
<keyword evidence="2" id="KW-1185">Reference proteome</keyword>
<dbReference type="InterPro" id="IPR052945">
    <property type="entry name" value="Mitotic_Regulator"/>
</dbReference>
<dbReference type="InterPro" id="IPR006597">
    <property type="entry name" value="Sel1-like"/>
</dbReference>
<dbReference type="PANTHER" id="PTHR43628:SF1">
    <property type="entry name" value="CHITIN SYNTHASE REGULATORY FACTOR 2-RELATED"/>
    <property type="match status" value="1"/>
</dbReference>
<dbReference type="PANTHER" id="PTHR43628">
    <property type="entry name" value="ACTIVATOR OF C KINASE PROTEIN 1-RELATED"/>
    <property type="match status" value="1"/>
</dbReference>
<reference evidence="1" key="1">
    <citation type="submission" date="2021-10" db="EMBL/GenBank/DDBJ databases">
        <title>Anaerobic single-cell dispensing facilitates the cultivation of human gut bacteria.</title>
        <authorList>
            <person name="Afrizal A."/>
        </authorList>
    </citation>
    <scope>NUCLEOTIDE SEQUENCE</scope>
    <source>
        <strain evidence="1">CLA-AA-H215</strain>
    </source>
</reference>
<dbReference type="EMBL" id="JAJEQR010000030">
    <property type="protein sequence ID" value="MCC2231463.1"/>
    <property type="molecule type" value="Genomic_DNA"/>
</dbReference>
<proteinExistence type="predicted"/>
<evidence type="ECO:0000313" key="1">
    <source>
        <dbReference type="EMBL" id="MCC2231463.1"/>
    </source>
</evidence>
<protein>
    <recommendedName>
        <fullName evidence="3">Sel1 repeat family protein</fullName>
    </recommendedName>
</protein>
<dbReference type="Gene3D" id="1.25.40.10">
    <property type="entry name" value="Tetratricopeptide repeat domain"/>
    <property type="match status" value="3"/>
</dbReference>
<organism evidence="1 2">
    <name type="scientific">Hominifimenecus microfluidus</name>
    <dbReference type="NCBI Taxonomy" id="2885348"/>
    <lineage>
        <taxon>Bacteria</taxon>
        <taxon>Bacillati</taxon>
        <taxon>Bacillota</taxon>
        <taxon>Clostridia</taxon>
        <taxon>Lachnospirales</taxon>
        <taxon>Lachnospiraceae</taxon>
        <taxon>Hominifimenecus</taxon>
    </lineage>
</organism>
<dbReference type="SMART" id="SM00671">
    <property type="entry name" value="SEL1"/>
    <property type="match status" value="13"/>
</dbReference>
<dbReference type="Pfam" id="PF08238">
    <property type="entry name" value="Sel1"/>
    <property type="match status" value="14"/>
</dbReference>
<dbReference type="InterPro" id="IPR011990">
    <property type="entry name" value="TPR-like_helical_dom_sf"/>
</dbReference>
<accession>A0AAE3EB46</accession>
<evidence type="ECO:0000313" key="2">
    <source>
        <dbReference type="Proteomes" id="UP001198182"/>
    </source>
</evidence>
<sequence>MWICPVCNNKIGNGFCCTTCHFDMSCNYEEYATLTNIVRSIGEPTKSINDYKKHYQRKKNPNVFVCDQCGGIYFLFSKEDGKLICADCGSNIPLPMMENIAENDTSPVSIEDEPYVITFDLDSYIIHSVDPFLRHGIKRYLASDFETAYQYFKDSANAGNIFAHAHLGIMLHYGEGCVQSDELAIAEFRKGAKAGCPLAASWLAECYRMGYGVEKDKEGGKKLLAKNTDTLKEMCRQEDVSALYFLGFNLVMGIGVDVDETEGVRLLTIAASKGDKSSAVQLAECYLYGWGVEVDAKKAVQLLTQNPLERNKKYHFLLARCYFNGDGIEKNLKKAFEEFKRAAEAGYGKAKDYLGDCYYHGYGTQVDYCKAANWYEDAANHHANADSAHSLACMYMKGQGVPKNKQTAFQYFQLAAREGIVSDQKLIAKEYITGDIVPKDYSEAKRWMEMAAKKGDAEAQFNLGLYYFSDDMGFNDSRKAFEWFSKSAEQGYAEAEYFVGGCYLEGIGVSTNYELANEWLEKALEHGCVSAAYELGINCLDGRGTTVDTARGIQLLETVADSKVDEARAACYELAKRYHSGIENFRGETFYENPSEAKWYAEKAAADETDGDAQFLMAEILNLKFDDTEAAAEWYRKAINNGKQEAKQKLNEMLARKSRQDTAPKKKKHFWL</sequence>
<dbReference type="SUPFAM" id="SSF81901">
    <property type="entry name" value="HCP-like"/>
    <property type="match status" value="4"/>
</dbReference>